<keyword evidence="2" id="KW-1185">Reference proteome</keyword>
<dbReference type="AlphaFoldDB" id="A0A1J0WG95"/>
<dbReference type="STRING" id="1917485.BOO69_07835"/>
<proteinExistence type="predicted"/>
<dbReference type="RefSeq" id="WP_071971667.1">
    <property type="nucleotide sequence ID" value="NZ_CP018076.1"/>
</dbReference>
<sequence>MAEERATPDGDTAWHTGRAFIILPSSRPGGRPAAEPVFRQRPCPVQAIWLKETGPVERTGA</sequence>
<dbReference type="Proteomes" id="UP000181897">
    <property type="component" value="Chromosome"/>
</dbReference>
<reference evidence="1 2" key="1">
    <citation type="submission" date="2016-11" db="EMBL/GenBank/DDBJ databases">
        <title>Complete genome sequence of Sulfitobacter sp. AM1-D1, a toxic bacteria associated with marine dinoflagellate Alexandrium minutum in East China Sea.</title>
        <authorList>
            <person name="Yang Q."/>
            <person name="Zhang X."/>
            <person name="Tian X."/>
        </authorList>
    </citation>
    <scope>NUCLEOTIDE SEQUENCE [LARGE SCALE GENOMIC DNA]</scope>
    <source>
        <strain evidence="1 2">AM1-D1</strain>
    </source>
</reference>
<dbReference type="EMBL" id="CP018076">
    <property type="protein sequence ID" value="APE43335.1"/>
    <property type="molecule type" value="Genomic_DNA"/>
</dbReference>
<accession>A0A1J0WG95</accession>
<organism evidence="1 2">
    <name type="scientific">Sulfitobacter alexandrii</name>
    <dbReference type="NCBI Taxonomy" id="1917485"/>
    <lineage>
        <taxon>Bacteria</taxon>
        <taxon>Pseudomonadati</taxon>
        <taxon>Pseudomonadota</taxon>
        <taxon>Alphaproteobacteria</taxon>
        <taxon>Rhodobacterales</taxon>
        <taxon>Roseobacteraceae</taxon>
        <taxon>Sulfitobacter</taxon>
    </lineage>
</organism>
<protein>
    <submittedName>
        <fullName evidence="1">Uncharacterized protein</fullName>
    </submittedName>
</protein>
<dbReference type="KEGG" id="suam:BOO69_07835"/>
<dbReference type="OrthoDB" id="7727508at2"/>
<gene>
    <name evidence="1" type="ORF">BOO69_07835</name>
</gene>
<evidence type="ECO:0000313" key="1">
    <source>
        <dbReference type="EMBL" id="APE43335.1"/>
    </source>
</evidence>
<evidence type="ECO:0000313" key="2">
    <source>
        <dbReference type="Proteomes" id="UP000181897"/>
    </source>
</evidence>
<name>A0A1J0WG95_9RHOB</name>